<evidence type="ECO:0008006" key="4">
    <source>
        <dbReference type="Google" id="ProtNLM"/>
    </source>
</evidence>
<dbReference type="EMBL" id="SWMS01000049">
    <property type="protein sequence ID" value="TKG58904.1"/>
    <property type="molecule type" value="Genomic_DNA"/>
</dbReference>
<evidence type="ECO:0000313" key="3">
    <source>
        <dbReference type="Proteomes" id="UP000309992"/>
    </source>
</evidence>
<name>A0ABY2RST9_9PSEU</name>
<evidence type="ECO:0000256" key="1">
    <source>
        <dbReference type="SAM" id="MobiDB-lite"/>
    </source>
</evidence>
<proteinExistence type="predicted"/>
<comment type="caution">
    <text evidence="2">The sequence shown here is derived from an EMBL/GenBank/DDBJ whole genome shotgun (WGS) entry which is preliminary data.</text>
</comment>
<gene>
    <name evidence="2" type="ORF">FCN18_37460</name>
</gene>
<sequence>MWFDRRGSEVTADAPTGTQVVSVGFTGDFNEDGGQLYHVPTGDVYDYTAADPNAEAITLAAALPTGKSFAVDDALRVYPLADDMMANVRLDDVETDEEPIEARVSQPVRAMLPEGIREPGLGEVVVVENAGLEWVVRDVIGTGPNIDGSYVGQMVLSAAKIYAPTDDPDQWHLEIGDPNKPIAWKRTGQEGFSLSHDPVADKASVYVSGRVDFGAGSSIDSDYLELQEQPAGFLTPGLRQNRFESRGGTLDSLLGIDWPSTTAKGSLLLAYVHIAAGTGTTAPTITPPAGWTLVATVTRAQQRLSLYYIQNANSRSGSENFSFSQPSYQAGALFEYIGIDAVALDQSTTANGSSTTISTGTTTTTTQANELWFAVGGYGGEPVTFGDPTGGFTHLGTATGSATGSPSVVQSKAAALNATATGAGGSTWSLSSLREWLGITATFKAKTGGGSPGIPGPNRARVFTRDLEGSAIPHVITDTGRLWSLEPPRPGQLALPDAATAPAGEAWGNWGSAIAFANPGTSVTVLAWASGNGFNNTNTPQRYVAVRARISLDGGSTWSNGIGPRDNCDTGSNWGTSSASHSVTGTPTGEIRVQAQIQTNGVAATFHNGSLVALVIPGS</sequence>
<accession>A0ABY2RST9</accession>
<feature type="region of interest" description="Disordered" evidence="1">
    <location>
        <begin position="561"/>
        <end position="586"/>
    </location>
</feature>
<dbReference type="RefSeq" id="WP_137097433.1">
    <property type="nucleotide sequence ID" value="NZ_SWMS01000049.1"/>
</dbReference>
<protein>
    <recommendedName>
        <fullName evidence="4">Exo-alpha-sialidase</fullName>
    </recommendedName>
</protein>
<dbReference type="Proteomes" id="UP000309992">
    <property type="component" value="Unassembled WGS sequence"/>
</dbReference>
<reference evidence="2 3" key="1">
    <citation type="journal article" date="2015" name="Antonie Van Leeuwenhoek">
        <title>Prauserella endophytica sp. nov., an endophytic actinobacterium isolated from Tamarix taklamakanensis.</title>
        <authorList>
            <person name="Liu J.M."/>
            <person name="Habden X."/>
            <person name="Guo L."/>
            <person name="Tuo L."/>
            <person name="Jiang Z.K."/>
            <person name="Liu S.W."/>
            <person name="Liu X.F."/>
            <person name="Chen L."/>
            <person name="Li R.F."/>
            <person name="Zhang Y.Q."/>
            <person name="Sun C.H."/>
        </authorList>
    </citation>
    <scope>NUCLEOTIDE SEQUENCE [LARGE SCALE GENOMIC DNA]</scope>
    <source>
        <strain evidence="2 3">CGMCC 4.7182</strain>
    </source>
</reference>
<evidence type="ECO:0000313" key="2">
    <source>
        <dbReference type="EMBL" id="TKG58904.1"/>
    </source>
</evidence>
<feature type="compositionally biased region" description="Polar residues" evidence="1">
    <location>
        <begin position="569"/>
        <end position="586"/>
    </location>
</feature>
<keyword evidence="3" id="KW-1185">Reference proteome</keyword>
<organism evidence="2 3">
    <name type="scientific">Prauserella endophytica</name>
    <dbReference type="NCBI Taxonomy" id="1592324"/>
    <lineage>
        <taxon>Bacteria</taxon>
        <taxon>Bacillati</taxon>
        <taxon>Actinomycetota</taxon>
        <taxon>Actinomycetes</taxon>
        <taxon>Pseudonocardiales</taxon>
        <taxon>Pseudonocardiaceae</taxon>
        <taxon>Prauserella</taxon>
        <taxon>Prauserella coralliicola group</taxon>
    </lineage>
</organism>